<dbReference type="Gene3D" id="2.20.110.10">
    <property type="entry name" value="Histone H3 K4-specific methyltransferase SET7/9 N-terminal domain"/>
    <property type="match status" value="2"/>
</dbReference>
<proteinExistence type="predicted"/>
<keyword evidence="3" id="KW-1185">Reference proteome</keyword>
<dbReference type="SUPFAM" id="SSF82185">
    <property type="entry name" value="Histone H3 K4-specific methyltransferase SET7/9 N-terminal domain"/>
    <property type="match status" value="1"/>
</dbReference>
<evidence type="ECO:0000313" key="2">
    <source>
        <dbReference type="EMBL" id="KAJ8377611.1"/>
    </source>
</evidence>
<name>A0AAD7RC82_9TELE</name>
<protein>
    <recommendedName>
        <fullName evidence="4">MORN repeat-containing protein 2</fullName>
    </recommendedName>
</protein>
<sequence length="134" mass="14821">MSEPVGLKVSYIFPNGDRYEGQCSRSPDGVVRREGVGTHSSPDGLVYTGEWQNDQLNGWGRLQHASGAVYEGQFKDNMFHGQGMYTFRSGSKYAGSFKENRVEGEGEYTDAQGLVWTGSFHCETAPGLKLKLNM</sequence>
<dbReference type="PANTHER" id="PTHR46917:SF1">
    <property type="entry name" value="MORN REPEAT-CONTAINING PROTEIN 2"/>
    <property type="match status" value="1"/>
</dbReference>
<dbReference type="Pfam" id="PF02493">
    <property type="entry name" value="MORN"/>
    <property type="match status" value="4"/>
</dbReference>
<evidence type="ECO:0008006" key="4">
    <source>
        <dbReference type="Google" id="ProtNLM"/>
    </source>
</evidence>
<dbReference type="EMBL" id="JAINUG010000346">
    <property type="protein sequence ID" value="KAJ8377611.1"/>
    <property type="molecule type" value="Genomic_DNA"/>
</dbReference>
<accession>A0AAD7RC82</accession>
<gene>
    <name evidence="2" type="ORF">AAFF_G00255690</name>
</gene>
<dbReference type="AlphaFoldDB" id="A0AAD7RC82"/>
<evidence type="ECO:0000313" key="3">
    <source>
        <dbReference type="Proteomes" id="UP001221898"/>
    </source>
</evidence>
<dbReference type="PANTHER" id="PTHR46917">
    <property type="entry name" value="MORN REPEAT-CONTAINING PROTEIN 2"/>
    <property type="match status" value="1"/>
</dbReference>
<keyword evidence="1" id="KW-0677">Repeat</keyword>
<comment type="caution">
    <text evidence="2">The sequence shown here is derived from an EMBL/GenBank/DDBJ whole genome shotgun (WGS) entry which is preliminary data.</text>
</comment>
<dbReference type="InterPro" id="IPR052849">
    <property type="entry name" value="MORN_repeat_protein"/>
</dbReference>
<dbReference type="Proteomes" id="UP001221898">
    <property type="component" value="Unassembled WGS sequence"/>
</dbReference>
<dbReference type="InterPro" id="IPR003409">
    <property type="entry name" value="MORN"/>
</dbReference>
<evidence type="ECO:0000256" key="1">
    <source>
        <dbReference type="ARBA" id="ARBA00022737"/>
    </source>
</evidence>
<dbReference type="SMART" id="SM00698">
    <property type="entry name" value="MORN"/>
    <property type="match status" value="3"/>
</dbReference>
<organism evidence="2 3">
    <name type="scientific">Aldrovandia affinis</name>
    <dbReference type="NCBI Taxonomy" id="143900"/>
    <lineage>
        <taxon>Eukaryota</taxon>
        <taxon>Metazoa</taxon>
        <taxon>Chordata</taxon>
        <taxon>Craniata</taxon>
        <taxon>Vertebrata</taxon>
        <taxon>Euteleostomi</taxon>
        <taxon>Actinopterygii</taxon>
        <taxon>Neopterygii</taxon>
        <taxon>Teleostei</taxon>
        <taxon>Notacanthiformes</taxon>
        <taxon>Halosauridae</taxon>
        <taxon>Aldrovandia</taxon>
    </lineage>
</organism>
<reference evidence="2" key="1">
    <citation type="journal article" date="2023" name="Science">
        <title>Genome structures resolve the early diversification of teleost fishes.</title>
        <authorList>
            <person name="Parey E."/>
            <person name="Louis A."/>
            <person name="Montfort J."/>
            <person name="Bouchez O."/>
            <person name="Roques C."/>
            <person name="Iampietro C."/>
            <person name="Lluch J."/>
            <person name="Castinel A."/>
            <person name="Donnadieu C."/>
            <person name="Desvignes T."/>
            <person name="Floi Bucao C."/>
            <person name="Jouanno E."/>
            <person name="Wen M."/>
            <person name="Mejri S."/>
            <person name="Dirks R."/>
            <person name="Jansen H."/>
            <person name="Henkel C."/>
            <person name="Chen W.J."/>
            <person name="Zahm M."/>
            <person name="Cabau C."/>
            <person name="Klopp C."/>
            <person name="Thompson A.W."/>
            <person name="Robinson-Rechavi M."/>
            <person name="Braasch I."/>
            <person name="Lecointre G."/>
            <person name="Bobe J."/>
            <person name="Postlethwait J.H."/>
            <person name="Berthelot C."/>
            <person name="Roest Crollius H."/>
            <person name="Guiguen Y."/>
        </authorList>
    </citation>
    <scope>NUCLEOTIDE SEQUENCE</scope>
    <source>
        <strain evidence="2">NC1722</strain>
    </source>
</reference>